<reference evidence="10 11" key="1">
    <citation type="submission" date="2019-07" db="EMBL/GenBank/DDBJ databases">
        <title>Sphingomonas alkalisoli sp. nov., isolated from rhizosphere soil of Suaedae salsa.</title>
        <authorList>
            <person name="Zhang H."/>
            <person name="Xu L."/>
            <person name="Zhang J.-X."/>
            <person name="Sun J.-Q."/>
        </authorList>
    </citation>
    <scope>NUCLEOTIDE SEQUENCE [LARGE SCALE GENOMIC DNA]</scope>
    <source>
        <strain evidence="10 11">XS-10</strain>
    </source>
</reference>
<dbReference type="GO" id="GO:0042910">
    <property type="term" value="F:xenobiotic transmembrane transporter activity"/>
    <property type="evidence" value="ECO:0007669"/>
    <property type="project" value="InterPro"/>
</dbReference>
<feature type="transmembrane region" description="Helical" evidence="8">
    <location>
        <begin position="385"/>
        <end position="404"/>
    </location>
</feature>
<dbReference type="CDD" id="cd17320">
    <property type="entry name" value="MFS_MdfA_MDR_like"/>
    <property type="match status" value="1"/>
</dbReference>
<dbReference type="InterPro" id="IPR004812">
    <property type="entry name" value="Efflux_drug-R_Bcr/CmlA"/>
</dbReference>
<feature type="transmembrane region" description="Helical" evidence="8">
    <location>
        <begin position="148"/>
        <end position="167"/>
    </location>
</feature>
<feature type="transmembrane region" description="Helical" evidence="8">
    <location>
        <begin position="62"/>
        <end position="78"/>
    </location>
</feature>
<dbReference type="RefSeq" id="WP_145849225.1">
    <property type="nucleotide sequence ID" value="NZ_CP042239.1"/>
</dbReference>
<dbReference type="Gene3D" id="1.20.1720.10">
    <property type="entry name" value="Multidrug resistance protein D"/>
    <property type="match status" value="1"/>
</dbReference>
<dbReference type="SUPFAM" id="SSF103473">
    <property type="entry name" value="MFS general substrate transporter"/>
    <property type="match status" value="1"/>
</dbReference>
<dbReference type="InterPro" id="IPR011701">
    <property type="entry name" value="MFS"/>
</dbReference>
<dbReference type="NCBIfam" id="TIGR00710">
    <property type="entry name" value="efflux_Bcr_CflA"/>
    <property type="match status" value="1"/>
</dbReference>
<evidence type="ECO:0000256" key="1">
    <source>
        <dbReference type="ARBA" id="ARBA00004651"/>
    </source>
</evidence>
<dbReference type="InterPro" id="IPR050189">
    <property type="entry name" value="MFS_Efflux_Transporters"/>
</dbReference>
<comment type="subcellular location">
    <subcellularLocation>
        <location evidence="8">Cell inner membrane</location>
        <topology evidence="8">Multi-pass membrane protein</topology>
    </subcellularLocation>
    <subcellularLocation>
        <location evidence="1">Cell membrane</location>
        <topology evidence="1">Multi-pass membrane protein</topology>
    </subcellularLocation>
</comment>
<dbReference type="GO" id="GO:0005886">
    <property type="term" value="C:plasma membrane"/>
    <property type="evidence" value="ECO:0007669"/>
    <property type="project" value="UniProtKB-SubCell"/>
</dbReference>
<dbReference type="Proteomes" id="UP000318055">
    <property type="component" value="Chromosome"/>
</dbReference>
<gene>
    <name evidence="10" type="ORF">FPZ54_18220</name>
</gene>
<accession>A0A518RJX8</accession>
<evidence type="ECO:0000256" key="5">
    <source>
        <dbReference type="ARBA" id="ARBA00022692"/>
    </source>
</evidence>
<feature type="transmembrane region" description="Helical" evidence="8">
    <location>
        <begin position="293"/>
        <end position="314"/>
    </location>
</feature>
<evidence type="ECO:0000256" key="4">
    <source>
        <dbReference type="ARBA" id="ARBA00022475"/>
    </source>
</evidence>
<dbReference type="PANTHER" id="PTHR43124">
    <property type="entry name" value="PURINE EFFLUX PUMP PBUE"/>
    <property type="match status" value="1"/>
</dbReference>
<keyword evidence="3 8" id="KW-0813">Transport</keyword>
<feature type="transmembrane region" description="Helical" evidence="8">
    <location>
        <begin position="115"/>
        <end position="136"/>
    </location>
</feature>
<dbReference type="EMBL" id="CP042239">
    <property type="protein sequence ID" value="QDX27751.1"/>
    <property type="molecule type" value="Genomic_DNA"/>
</dbReference>
<keyword evidence="7 8" id="KW-0472">Membrane</keyword>
<feature type="transmembrane region" description="Helical" evidence="8">
    <location>
        <begin position="320"/>
        <end position="338"/>
    </location>
</feature>
<proteinExistence type="inferred from homology"/>
<evidence type="ECO:0000313" key="10">
    <source>
        <dbReference type="EMBL" id="QDX27751.1"/>
    </source>
</evidence>
<keyword evidence="8" id="KW-0997">Cell inner membrane</keyword>
<sequence length="413" mass="44394">MDARTEISQSEPIDRSPIPMGEFVAMIASIMALTALGIDSMLPALPAIGEQLGVSEPNHRQYIITAFMLGFAVGQLFHGPLADRFGRKPVIGIALALYVVTNVVAAFSSSFELLLVARAASGAAVAAGRVVTVALVRDCFQGRAMARVMSLAFMTFMVVPVLAPAWGQLMVMIFGSWRLIFGGIGIVAALVLTWFLIRMPETLDPKSVNPLDLREIWRGYRIMFRDRWAVGYTFATAAITGCFFAFIGSIQQIVYDVFKRPELLTVVFASVAGLMAVSAFANSRLVMRFGMRFLSHLAILVTTILAMVHLAVILLGGENLVVFIVLQAPMMAAMGLANSNFSAMAMENMGEIAGRASSLQGFIATLGAAVFGAVIGQAFDGTTVPLYIGFTVLGLAALGIVFVTERGKLFRRN</sequence>
<evidence type="ECO:0000256" key="8">
    <source>
        <dbReference type="RuleBase" id="RU365088"/>
    </source>
</evidence>
<evidence type="ECO:0000259" key="9">
    <source>
        <dbReference type="PROSITE" id="PS50850"/>
    </source>
</evidence>
<dbReference type="GO" id="GO:1990961">
    <property type="term" value="P:xenobiotic detoxification by transmembrane export across the plasma membrane"/>
    <property type="evidence" value="ECO:0007669"/>
    <property type="project" value="InterPro"/>
</dbReference>
<name>A0A518RJX8_9SPHN</name>
<comment type="similarity">
    <text evidence="2 8">Belongs to the major facilitator superfamily. Bcr/CmlA family.</text>
</comment>
<keyword evidence="11" id="KW-1185">Reference proteome</keyword>
<feature type="transmembrane region" description="Helical" evidence="8">
    <location>
        <begin position="228"/>
        <end position="251"/>
    </location>
</feature>
<dbReference type="Pfam" id="PF07690">
    <property type="entry name" value="MFS_1"/>
    <property type="match status" value="1"/>
</dbReference>
<protein>
    <recommendedName>
        <fullName evidence="8">Bcr/CflA family efflux transporter</fullName>
    </recommendedName>
</protein>
<keyword evidence="4" id="KW-1003">Cell membrane</keyword>
<dbReference type="InterPro" id="IPR020846">
    <property type="entry name" value="MFS_dom"/>
</dbReference>
<organism evidence="10 11">
    <name type="scientific">Sphingomonas suaedae</name>
    <dbReference type="NCBI Taxonomy" id="2599297"/>
    <lineage>
        <taxon>Bacteria</taxon>
        <taxon>Pseudomonadati</taxon>
        <taxon>Pseudomonadota</taxon>
        <taxon>Alphaproteobacteria</taxon>
        <taxon>Sphingomonadales</taxon>
        <taxon>Sphingomonadaceae</taxon>
        <taxon>Sphingomonas</taxon>
    </lineage>
</organism>
<evidence type="ECO:0000256" key="3">
    <source>
        <dbReference type="ARBA" id="ARBA00022448"/>
    </source>
</evidence>
<evidence type="ECO:0000256" key="7">
    <source>
        <dbReference type="ARBA" id="ARBA00023136"/>
    </source>
</evidence>
<evidence type="ECO:0000313" key="11">
    <source>
        <dbReference type="Proteomes" id="UP000318055"/>
    </source>
</evidence>
<evidence type="ECO:0000256" key="2">
    <source>
        <dbReference type="ARBA" id="ARBA00006236"/>
    </source>
</evidence>
<feature type="domain" description="Major facilitator superfamily (MFS) profile" evidence="9">
    <location>
        <begin position="23"/>
        <end position="408"/>
    </location>
</feature>
<feature type="transmembrane region" description="Helical" evidence="8">
    <location>
        <begin position="263"/>
        <end position="281"/>
    </location>
</feature>
<feature type="transmembrane region" description="Helical" evidence="8">
    <location>
        <begin position="359"/>
        <end position="379"/>
    </location>
</feature>
<dbReference type="KEGG" id="ssua:FPZ54_18220"/>
<keyword evidence="5 8" id="KW-0812">Transmembrane</keyword>
<dbReference type="PROSITE" id="PS50850">
    <property type="entry name" value="MFS"/>
    <property type="match status" value="1"/>
</dbReference>
<evidence type="ECO:0000256" key="6">
    <source>
        <dbReference type="ARBA" id="ARBA00022989"/>
    </source>
</evidence>
<feature type="transmembrane region" description="Helical" evidence="8">
    <location>
        <begin position="90"/>
        <end position="109"/>
    </location>
</feature>
<dbReference type="InterPro" id="IPR036259">
    <property type="entry name" value="MFS_trans_sf"/>
</dbReference>
<keyword evidence="6 8" id="KW-1133">Transmembrane helix</keyword>
<feature type="transmembrane region" description="Helical" evidence="8">
    <location>
        <begin position="179"/>
        <end position="197"/>
    </location>
</feature>
<feature type="transmembrane region" description="Helical" evidence="8">
    <location>
        <begin position="23"/>
        <end position="42"/>
    </location>
</feature>
<dbReference type="PANTHER" id="PTHR43124:SF3">
    <property type="entry name" value="CHLORAMPHENICOL EFFLUX PUMP RV0191"/>
    <property type="match status" value="1"/>
</dbReference>
<dbReference type="AlphaFoldDB" id="A0A518RJX8"/>
<dbReference type="OrthoDB" id="9800416at2"/>